<dbReference type="Proteomes" id="UP000649799">
    <property type="component" value="Unassembled WGS sequence"/>
</dbReference>
<dbReference type="EMBL" id="JAANYN010000001">
    <property type="protein sequence ID" value="NHE55615.1"/>
    <property type="molecule type" value="Genomic_DNA"/>
</dbReference>
<comment type="caution">
    <text evidence="1">The sequence shown here is derived from an EMBL/GenBank/DDBJ whole genome shotgun (WGS) entry which is preliminary data.</text>
</comment>
<accession>A0ABX0H2F8</accession>
<evidence type="ECO:0000313" key="1">
    <source>
        <dbReference type="EMBL" id="NHE55615.1"/>
    </source>
</evidence>
<reference evidence="1 2" key="1">
    <citation type="submission" date="2020-03" db="EMBL/GenBank/DDBJ databases">
        <title>Cyclobacterium plantarum sp. nov., a marine bacterium isolated from a coastal-marine wetland.</title>
        <authorList>
            <person name="Sanchez-Porro C."/>
            <person name="Ventosa A."/>
            <person name="Amoozegar M."/>
        </authorList>
    </citation>
    <scope>NUCLEOTIDE SEQUENCE [LARGE SCALE GENOMIC DNA]</scope>
    <source>
        <strain evidence="1 2">GBPx2</strain>
    </source>
</reference>
<organism evidence="1 2">
    <name type="scientific">Cyclobacterium plantarum</name>
    <dbReference type="NCBI Taxonomy" id="2716263"/>
    <lineage>
        <taxon>Bacteria</taxon>
        <taxon>Pseudomonadati</taxon>
        <taxon>Bacteroidota</taxon>
        <taxon>Cytophagia</taxon>
        <taxon>Cytophagales</taxon>
        <taxon>Cyclobacteriaceae</taxon>
        <taxon>Cyclobacterium</taxon>
    </lineage>
</organism>
<gene>
    <name evidence="1" type="ORF">G9Q97_02180</name>
</gene>
<name>A0ABX0H2F8_9BACT</name>
<proteinExistence type="predicted"/>
<dbReference type="RefSeq" id="WP_166142669.1">
    <property type="nucleotide sequence ID" value="NZ_JAANYN010000001.1"/>
</dbReference>
<evidence type="ECO:0008006" key="3">
    <source>
        <dbReference type="Google" id="ProtNLM"/>
    </source>
</evidence>
<sequence length="132" mass="15586">MTVQPKKCVSCGKPLFGRVDKKFCDDYCRNSYNNQMKSGSNRLIRNINNALKRNRNILANILPDTEDTAKTLRGNMLEMGFQFRYCTHTYTNKKGNLYAYCYDYGYLKLDQDWILVVRNKEEKRERSPFVKS</sequence>
<evidence type="ECO:0000313" key="2">
    <source>
        <dbReference type="Proteomes" id="UP000649799"/>
    </source>
</evidence>
<keyword evidence="2" id="KW-1185">Reference proteome</keyword>
<protein>
    <recommendedName>
        <fullName evidence="3">DUF2116 family Zn-ribbon domain-containing protein</fullName>
    </recommendedName>
</protein>